<dbReference type="InterPro" id="IPR034660">
    <property type="entry name" value="DinB/YfiT-like"/>
</dbReference>
<keyword evidence="2" id="KW-0413">Isomerase</keyword>
<organism evidence="2 3">
    <name type="scientific">Rhodocytophaga aerolata</name>
    <dbReference type="NCBI Taxonomy" id="455078"/>
    <lineage>
        <taxon>Bacteria</taxon>
        <taxon>Pseudomonadati</taxon>
        <taxon>Bacteroidota</taxon>
        <taxon>Cytophagia</taxon>
        <taxon>Cytophagales</taxon>
        <taxon>Rhodocytophagaceae</taxon>
        <taxon>Rhodocytophaga</taxon>
    </lineage>
</organism>
<reference evidence="2" key="1">
    <citation type="submission" date="2023-07" db="EMBL/GenBank/DDBJ databases">
        <title>The genome sequence of Rhodocytophaga aerolata KACC 12507.</title>
        <authorList>
            <person name="Zhang X."/>
        </authorList>
    </citation>
    <scope>NUCLEOTIDE SEQUENCE</scope>
    <source>
        <strain evidence="2">KACC 12507</strain>
    </source>
</reference>
<gene>
    <name evidence="2" type="ORF">Q0590_05720</name>
</gene>
<evidence type="ECO:0000259" key="1">
    <source>
        <dbReference type="Pfam" id="PF11716"/>
    </source>
</evidence>
<evidence type="ECO:0000313" key="3">
    <source>
        <dbReference type="Proteomes" id="UP001168528"/>
    </source>
</evidence>
<protein>
    <submittedName>
        <fullName evidence="2">Maleylpyruvate isomerase N-terminal domain-containing protein</fullName>
    </submittedName>
</protein>
<feature type="domain" description="Mycothiol-dependent maleylpyruvate isomerase metal-binding" evidence="1">
    <location>
        <begin position="15"/>
        <end position="158"/>
    </location>
</feature>
<dbReference type="Gene3D" id="1.20.120.450">
    <property type="entry name" value="dinb family like domain"/>
    <property type="match status" value="1"/>
</dbReference>
<dbReference type="RefSeq" id="WP_302036536.1">
    <property type="nucleotide sequence ID" value="NZ_JAUKPO010000002.1"/>
</dbReference>
<keyword evidence="3" id="KW-1185">Reference proteome</keyword>
<evidence type="ECO:0000313" key="2">
    <source>
        <dbReference type="EMBL" id="MDO1445737.1"/>
    </source>
</evidence>
<accession>A0ABT8R4P1</accession>
<dbReference type="SUPFAM" id="SSF109854">
    <property type="entry name" value="DinB/YfiT-like putative metalloenzymes"/>
    <property type="match status" value="1"/>
</dbReference>
<dbReference type="EMBL" id="JAUKPO010000002">
    <property type="protein sequence ID" value="MDO1445737.1"/>
    <property type="molecule type" value="Genomic_DNA"/>
</dbReference>
<sequence length="278" mass="31890">MQTLPPIHLIDLFPELDRELIQLLRSLSPDDWNRPTVARLWTVKDIASHLLDGNIRRISMGRDNYFGEKPENIQSYADLVNFLNGLNADWVKATKRISPQLLIELLEHTGKEVYEVFKGLDPYAKALFSVAWAGEAESRNWFDIAREYTERWHHQQQIRLAVHKAGIMNRHFYYPLLDTFMRALPHTYRHTEAEEGAVVKCTVTGEAGGNWFLYMQNNKWQLVQEAVAKPLAEVIIPGEIAWQLFTKAISPAAAREKIVINGPIYLGEPIINMVAVMA</sequence>
<proteinExistence type="predicted"/>
<dbReference type="Pfam" id="PF11716">
    <property type="entry name" value="MDMPI_N"/>
    <property type="match status" value="1"/>
</dbReference>
<comment type="caution">
    <text evidence="2">The sequence shown here is derived from an EMBL/GenBank/DDBJ whole genome shotgun (WGS) entry which is preliminary data.</text>
</comment>
<dbReference type="GO" id="GO:0016853">
    <property type="term" value="F:isomerase activity"/>
    <property type="evidence" value="ECO:0007669"/>
    <property type="project" value="UniProtKB-KW"/>
</dbReference>
<dbReference type="Proteomes" id="UP001168528">
    <property type="component" value="Unassembled WGS sequence"/>
</dbReference>
<name>A0ABT8R4P1_9BACT</name>
<dbReference type="InterPro" id="IPR024344">
    <property type="entry name" value="MDMPI_metal-binding"/>
</dbReference>